<dbReference type="HOGENOM" id="CLU_2443235_0_0_1"/>
<reference evidence="1 2" key="1">
    <citation type="journal article" date="2007" name="Nature">
        <title>Evolution of genes and genomes on the Drosophila phylogeny.</title>
        <authorList>
            <consortium name="Drosophila 12 Genomes Consortium"/>
            <person name="Clark A.G."/>
            <person name="Eisen M.B."/>
            <person name="Smith D.R."/>
            <person name="Bergman C.M."/>
            <person name="Oliver B."/>
            <person name="Markow T.A."/>
            <person name="Kaufman T.C."/>
            <person name="Kellis M."/>
            <person name="Gelbart W."/>
            <person name="Iyer V.N."/>
            <person name="Pollard D.A."/>
            <person name="Sackton T.B."/>
            <person name="Larracuente A.M."/>
            <person name="Singh N.D."/>
            <person name="Abad J.P."/>
            <person name="Abt D.N."/>
            <person name="Adryan B."/>
            <person name="Aguade M."/>
            <person name="Akashi H."/>
            <person name="Anderson W.W."/>
            <person name="Aquadro C.F."/>
            <person name="Ardell D.H."/>
            <person name="Arguello R."/>
            <person name="Artieri C.G."/>
            <person name="Barbash D.A."/>
            <person name="Barker D."/>
            <person name="Barsanti P."/>
            <person name="Batterham P."/>
            <person name="Batzoglou S."/>
            <person name="Begun D."/>
            <person name="Bhutkar A."/>
            <person name="Blanco E."/>
            <person name="Bosak S.A."/>
            <person name="Bradley R.K."/>
            <person name="Brand A.D."/>
            <person name="Brent M.R."/>
            <person name="Brooks A.N."/>
            <person name="Brown R.H."/>
            <person name="Butlin R.K."/>
            <person name="Caggese C."/>
            <person name="Calvi B.R."/>
            <person name="Bernardo de Carvalho A."/>
            <person name="Caspi A."/>
            <person name="Castrezana S."/>
            <person name="Celniker S.E."/>
            <person name="Chang J.L."/>
            <person name="Chapple C."/>
            <person name="Chatterji S."/>
            <person name="Chinwalla A."/>
            <person name="Civetta A."/>
            <person name="Clifton S.W."/>
            <person name="Comeron J.M."/>
            <person name="Costello J.C."/>
            <person name="Coyne J.A."/>
            <person name="Daub J."/>
            <person name="David R.G."/>
            <person name="Delcher A.L."/>
            <person name="Delehaunty K."/>
            <person name="Do C.B."/>
            <person name="Ebling H."/>
            <person name="Edwards K."/>
            <person name="Eickbush T."/>
            <person name="Evans J.D."/>
            <person name="Filipski A."/>
            <person name="Findeiss S."/>
            <person name="Freyhult E."/>
            <person name="Fulton L."/>
            <person name="Fulton R."/>
            <person name="Garcia A.C."/>
            <person name="Gardiner A."/>
            <person name="Garfield D.A."/>
            <person name="Garvin B.E."/>
            <person name="Gibson G."/>
            <person name="Gilbert D."/>
            <person name="Gnerre S."/>
            <person name="Godfrey J."/>
            <person name="Good R."/>
            <person name="Gotea V."/>
            <person name="Gravely B."/>
            <person name="Greenberg A.J."/>
            <person name="Griffiths-Jones S."/>
            <person name="Gross S."/>
            <person name="Guigo R."/>
            <person name="Gustafson E.A."/>
            <person name="Haerty W."/>
            <person name="Hahn M.W."/>
            <person name="Halligan D.L."/>
            <person name="Halpern A.L."/>
            <person name="Halter G.M."/>
            <person name="Han M.V."/>
            <person name="Heger A."/>
            <person name="Hillier L."/>
            <person name="Hinrichs A.S."/>
            <person name="Holmes I."/>
            <person name="Hoskins R.A."/>
            <person name="Hubisz M.J."/>
            <person name="Hultmark D."/>
            <person name="Huntley M.A."/>
            <person name="Jaffe D.B."/>
            <person name="Jagadeeshan S."/>
            <person name="Jeck W.R."/>
            <person name="Johnson J."/>
            <person name="Jones C.D."/>
            <person name="Jordan W.C."/>
            <person name="Karpen G.H."/>
            <person name="Kataoka E."/>
            <person name="Keightley P.D."/>
            <person name="Kheradpour P."/>
            <person name="Kirkness E.F."/>
            <person name="Koerich L.B."/>
            <person name="Kristiansen K."/>
            <person name="Kudrna D."/>
            <person name="Kulathinal R.J."/>
            <person name="Kumar S."/>
            <person name="Kwok R."/>
            <person name="Lander E."/>
            <person name="Langley C.H."/>
            <person name="Lapoint R."/>
            <person name="Lazzaro B.P."/>
            <person name="Lee S.J."/>
            <person name="Levesque L."/>
            <person name="Li R."/>
            <person name="Lin C.F."/>
            <person name="Lin M.F."/>
            <person name="Lindblad-Toh K."/>
            <person name="Llopart A."/>
            <person name="Long M."/>
            <person name="Low L."/>
            <person name="Lozovsky E."/>
            <person name="Lu J."/>
            <person name="Luo M."/>
            <person name="Machado C.A."/>
            <person name="Makalowski W."/>
            <person name="Marzo M."/>
            <person name="Matsuda M."/>
            <person name="Matzkin L."/>
            <person name="McAllister B."/>
            <person name="McBride C.S."/>
            <person name="McKernan B."/>
            <person name="McKernan K."/>
            <person name="Mendez-Lago M."/>
            <person name="Minx P."/>
            <person name="Mollenhauer M.U."/>
            <person name="Montooth K."/>
            <person name="Mount S.M."/>
            <person name="Mu X."/>
            <person name="Myers E."/>
            <person name="Negre B."/>
            <person name="Newfeld S."/>
            <person name="Nielsen R."/>
            <person name="Noor M.A."/>
            <person name="O'Grady P."/>
            <person name="Pachter L."/>
            <person name="Papaceit M."/>
            <person name="Parisi M.J."/>
            <person name="Parisi M."/>
            <person name="Parts L."/>
            <person name="Pedersen J.S."/>
            <person name="Pesole G."/>
            <person name="Phillippy A.M."/>
            <person name="Ponting C.P."/>
            <person name="Pop M."/>
            <person name="Porcelli D."/>
            <person name="Powell J.R."/>
            <person name="Prohaska S."/>
            <person name="Pruitt K."/>
            <person name="Puig M."/>
            <person name="Quesneville H."/>
            <person name="Ram K.R."/>
            <person name="Rand D."/>
            <person name="Rasmussen M.D."/>
            <person name="Reed L.K."/>
            <person name="Reenan R."/>
            <person name="Reily A."/>
            <person name="Remington K.A."/>
            <person name="Rieger T.T."/>
            <person name="Ritchie M.G."/>
            <person name="Robin C."/>
            <person name="Rogers Y.H."/>
            <person name="Rohde C."/>
            <person name="Rozas J."/>
            <person name="Rubenfield M.J."/>
            <person name="Ruiz A."/>
            <person name="Russo S."/>
            <person name="Salzberg S.L."/>
            <person name="Sanchez-Gracia A."/>
            <person name="Saranga D.J."/>
            <person name="Sato H."/>
            <person name="Schaeffer S.W."/>
            <person name="Schatz M.C."/>
            <person name="Schlenke T."/>
            <person name="Schwartz R."/>
            <person name="Segarra C."/>
            <person name="Singh R.S."/>
            <person name="Sirot L."/>
            <person name="Sirota M."/>
            <person name="Sisneros N.B."/>
            <person name="Smith C.D."/>
            <person name="Smith T.F."/>
            <person name="Spieth J."/>
            <person name="Stage D.E."/>
            <person name="Stark A."/>
            <person name="Stephan W."/>
            <person name="Strausberg R.L."/>
            <person name="Strempel S."/>
            <person name="Sturgill D."/>
            <person name="Sutton G."/>
            <person name="Sutton G.G."/>
            <person name="Tao W."/>
            <person name="Teichmann S."/>
            <person name="Tobari Y.N."/>
            <person name="Tomimura Y."/>
            <person name="Tsolas J.M."/>
            <person name="Valente V.L."/>
            <person name="Venter E."/>
            <person name="Venter J.C."/>
            <person name="Vicario S."/>
            <person name="Vieira F.G."/>
            <person name="Vilella A.J."/>
            <person name="Villasante A."/>
            <person name="Walenz B."/>
            <person name="Wang J."/>
            <person name="Wasserman M."/>
            <person name="Watts T."/>
            <person name="Wilson D."/>
            <person name="Wilson R.K."/>
            <person name="Wing R.A."/>
            <person name="Wolfner M.F."/>
            <person name="Wong A."/>
            <person name="Wong G.K."/>
            <person name="Wu C.I."/>
            <person name="Wu G."/>
            <person name="Yamamoto D."/>
            <person name="Yang H.P."/>
            <person name="Yang S.P."/>
            <person name="Yorke J.A."/>
            <person name="Yoshida K."/>
            <person name="Zdobnov E."/>
            <person name="Zhang P."/>
            <person name="Zhang Y."/>
            <person name="Zimin A.V."/>
            <person name="Baldwin J."/>
            <person name="Abdouelleil A."/>
            <person name="Abdulkadir J."/>
            <person name="Abebe A."/>
            <person name="Abera B."/>
            <person name="Abreu J."/>
            <person name="Acer S.C."/>
            <person name="Aftuck L."/>
            <person name="Alexander A."/>
            <person name="An P."/>
            <person name="Anderson E."/>
            <person name="Anderson S."/>
            <person name="Arachi H."/>
            <person name="Azer M."/>
            <person name="Bachantsang P."/>
            <person name="Barry A."/>
            <person name="Bayul T."/>
            <person name="Berlin A."/>
            <person name="Bessette D."/>
            <person name="Bloom T."/>
            <person name="Blye J."/>
            <person name="Boguslavskiy L."/>
            <person name="Bonnet C."/>
            <person name="Boukhgalter B."/>
            <person name="Bourzgui I."/>
            <person name="Brown A."/>
            <person name="Cahill P."/>
            <person name="Channer S."/>
            <person name="Cheshatsang Y."/>
            <person name="Chuda L."/>
            <person name="Citroen M."/>
            <person name="Collymore A."/>
            <person name="Cooke P."/>
            <person name="Costello M."/>
            <person name="D'Aco K."/>
            <person name="Daza R."/>
            <person name="De Haan G."/>
            <person name="DeGray S."/>
            <person name="DeMaso C."/>
            <person name="Dhargay N."/>
            <person name="Dooley K."/>
            <person name="Dooley E."/>
            <person name="Doricent M."/>
            <person name="Dorje P."/>
            <person name="Dorjee K."/>
            <person name="Dupes A."/>
            <person name="Elong R."/>
            <person name="Falk J."/>
            <person name="Farina A."/>
            <person name="Faro S."/>
            <person name="Ferguson D."/>
            <person name="Fisher S."/>
            <person name="Foley C.D."/>
            <person name="Franke A."/>
            <person name="Friedrich D."/>
            <person name="Gadbois L."/>
            <person name="Gearin G."/>
            <person name="Gearin C.R."/>
            <person name="Giannoukos G."/>
            <person name="Goode T."/>
            <person name="Graham J."/>
            <person name="Grandbois E."/>
            <person name="Grewal S."/>
            <person name="Gyaltsen K."/>
            <person name="Hafez N."/>
            <person name="Hagos B."/>
            <person name="Hall J."/>
            <person name="Henson C."/>
            <person name="Hollinger A."/>
            <person name="Honan T."/>
            <person name="Huard M.D."/>
            <person name="Hughes L."/>
            <person name="Hurhula B."/>
            <person name="Husby M.E."/>
            <person name="Kamat A."/>
            <person name="Kanga B."/>
            <person name="Kashin S."/>
            <person name="Khazanovich D."/>
            <person name="Kisner P."/>
            <person name="Lance K."/>
            <person name="Lara M."/>
            <person name="Lee W."/>
            <person name="Lennon N."/>
            <person name="Letendre F."/>
            <person name="LeVine R."/>
            <person name="Lipovsky A."/>
            <person name="Liu X."/>
            <person name="Liu J."/>
            <person name="Liu S."/>
            <person name="Lokyitsang T."/>
            <person name="Lokyitsang Y."/>
            <person name="Lubonja R."/>
            <person name="Lui A."/>
            <person name="MacDonald P."/>
            <person name="Magnisalis V."/>
            <person name="Maru K."/>
            <person name="Matthews C."/>
            <person name="McCusker W."/>
            <person name="McDonough S."/>
            <person name="Mehta T."/>
            <person name="Meldrim J."/>
            <person name="Meneus L."/>
            <person name="Mihai O."/>
            <person name="Mihalev A."/>
            <person name="Mihova T."/>
            <person name="Mittelman R."/>
            <person name="Mlenga V."/>
            <person name="Montmayeur A."/>
            <person name="Mulrain L."/>
            <person name="Navidi A."/>
            <person name="Naylor J."/>
            <person name="Negash T."/>
            <person name="Nguyen T."/>
            <person name="Nguyen N."/>
            <person name="Nicol R."/>
            <person name="Norbu C."/>
            <person name="Norbu N."/>
            <person name="Novod N."/>
            <person name="O'Neill B."/>
            <person name="Osman S."/>
            <person name="Markiewicz E."/>
            <person name="Oyono O.L."/>
            <person name="Patti C."/>
            <person name="Phunkhang P."/>
            <person name="Pierre F."/>
            <person name="Priest M."/>
            <person name="Raghuraman S."/>
            <person name="Rege F."/>
            <person name="Reyes R."/>
            <person name="Rise C."/>
            <person name="Rogov P."/>
            <person name="Ross K."/>
            <person name="Ryan E."/>
            <person name="Settipalli S."/>
            <person name="Shea T."/>
            <person name="Sherpa N."/>
            <person name="Shi L."/>
            <person name="Shih D."/>
            <person name="Sparrow T."/>
            <person name="Spaulding J."/>
            <person name="Stalker J."/>
            <person name="Stange-Thomann N."/>
            <person name="Stavropoulos S."/>
            <person name="Stone C."/>
            <person name="Strader C."/>
            <person name="Tesfaye S."/>
            <person name="Thomson T."/>
            <person name="Thoulutsang Y."/>
            <person name="Thoulutsang D."/>
            <person name="Topham K."/>
            <person name="Topping I."/>
            <person name="Tsamla T."/>
            <person name="Vassiliev H."/>
            <person name="Vo A."/>
            <person name="Wangchuk T."/>
            <person name="Wangdi T."/>
            <person name="Weiand M."/>
            <person name="Wilkinson J."/>
            <person name="Wilson A."/>
            <person name="Yadav S."/>
            <person name="Young G."/>
            <person name="Yu Q."/>
            <person name="Zembek L."/>
            <person name="Zhong D."/>
            <person name="Zimmer A."/>
            <person name="Zwirko Z."/>
            <person name="Jaffe D.B."/>
            <person name="Alvarez P."/>
            <person name="Brockman W."/>
            <person name="Butler J."/>
            <person name="Chin C."/>
            <person name="Gnerre S."/>
            <person name="Grabherr M."/>
            <person name="Kleber M."/>
            <person name="Mauceli E."/>
            <person name="MacCallum I."/>
        </authorList>
    </citation>
    <scope>NUCLEOTIDE SEQUENCE [LARGE SCALE GENOMIC DNA]</scope>
    <source>
        <strain evidence="2">Tai18E2 / Tucson 14021-0261.01</strain>
    </source>
</reference>
<organism evidence="1 2">
    <name type="scientific">Drosophila yakuba</name>
    <name type="common">Fruit fly</name>
    <dbReference type="NCBI Taxonomy" id="7245"/>
    <lineage>
        <taxon>Eukaryota</taxon>
        <taxon>Metazoa</taxon>
        <taxon>Ecdysozoa</taxon>
        <taxon>Arthropoda</taxon>
        <taxon>Hexapoda</taxon>
        <taxon>Insecta</taxon>
        <taxon>Pterygota</taxon>
        <taxon>Neoptera</taxon>
        <taxon>Endopterygota</taxon>
        <taxon>Diptera</taxon>
        <taxon>Brachycera</taxon>
        <taxon>Muscomorpha</taxon>
        <taxon>Ephydroidea</taxon>
        <taxon>Drosophilidae</taxon>
        <taxon>Drosophila</taxon>
        <taxon>Sophophora</taxon>
    </lineage>
</organism>
<dbReference type="KEGG" id="dya:Dyak_GE18172"/>
<dbReference type="PhylomeDB" id="B4NWT0"/>
<gene>
    <name evidence="1" type="primary">Dyak\GE18172</name>
    <name evidence="1" type="synonym">dyak_GLEANR_1966</name>
    <name evidence="1" type="synonym">GE18172</name>
    <name evidence="1" type="ORF">Dyak_GE18172</name>
</gene>
<dbReference type="Proteomes" id="UP000002282">
    <property type="component" value="Chromosome 2L"/>
</dbReference>
<sequence>MEAKLIWESMRPREVPFSQPMDETEAKLVRAFKRTHHPEAFEASQDKNTSSSICRKCLLFTNVCRTLGSQVKEFEEHSLSIQTISRRYSS</sequence>
<reference evidence="1 2" key="2">
    <citation type="journal article" date="2007" name="PLoS Biol.">
        <title>Principles of genome evolution in the Drosophila melanogaster species group.</title>
        <authorList>
            <person name="Ranz J.M."/>
            <person name="Maurin D."/>
            <person name="Chan Y.S."/>
            <person name="von Grotthuss M."/>
            <person name="Hillier L.W."/>
            <person name="Roote J."/>
            <person name="Ashburner M."/>
            <person name="Bergman C.M."/>
        </authorList>
    </citation>
    <scope>NUCLEOTIDE SEQUENCE [LARGE SCALE GENOMIC DNA]</scope>
    <source>
        <strain evidence="2">Tai18E2 / Tucson 14021-0261.01</strain>
    </source>
</reference>
<accession>B4NWT0</accession>
<protein>
    <submittedName>
        <fullName evidence="1">Uncharacterized protein</fullName>
    </submittedName>
</protein>
<name>B4NWT0_DROYA</name>
<proteinExistence type="predicted"/>
<dbReference type="OMA" id="IFASMQP"/>
<evidence type="ECO:0000313" key="1">
    <source>
        <dbReference type="EMBL" id="EDW87422.1"/>
    </source>
</evidence>
<evidence type="ECO:0000313" key="2">
    <source>
        <dbReference type="Proteomes" id="UP000002282"/>
    </source>
</evidence>
<dbReference type="EMBL" id="CM000157">
    <property type="protein sequence ID" value="EDW87422.1"/>
    <property type="molecule type" value="Genomic_DNA"/>
</dbReference>
<dbReference type="AlphaFoldDB" id="B4NWT0"/>
<keyword evidence="2" id="KW-1185">Reference proteome</keyword>